<feature type="signal peptide" evidence="1">
    <location>
        <begin position="1"/>
        <end position="22"/>
    </location>
</feature>
<evidence type="ECO:0000313" key="3">
    <source>
        <dbReference type="Proteomes" id="UP000297540"/>
    </source>
</evidence>
<evidence type="ECO:0000313" key="2">
    <source>
        <dbReference type="EMBL" id="TFF36320.1"/>
    </source>
</evidence>
<reference evidence="2 3" key="1">
    <citation type="journal article" date="2017" name="Int. J. Syst. Evol. Microbiol.">
        <title>Mucilaginibacterpsychrotolerans sp. nov., isolated from peatlands.</title>
        <authorList>
            <person name="Deng Y."/>
            <person name="Shen L."/>
            <person name="Xu B."/>
            <person name="Liu Y."/>
            <person name="Gu Z."/>
            <person name="Liu H."/>
            <person name="Zhou Y."/>
        </authorList>
    </citation>
    <scope>NUCLEOTIDE SEQUENCE [LARGE SCALE GENOMIC DNA]</scope>
    <source>
        <strain evidence="2 3">NH7-4</strain>
    </source>
</reference>
<dbReference type="PROSITE" id="PS51257">
    <property type="entry name" value="PROKAR_LIPOPROTEIN"/>
    <property type="match status" value="1"/>
</dbReference>
<organism evidence="2 3">
    <name type="scientific">Mucilaginibacter psychrotolerans</name>
    <dbReference type="NCBI Taxonomy" id="1524096"/>
    <lineage>
        <taxon>Bacteria</taxon>
        <taxon>Pseudomonadati</taxon>
        <taxon>Bacteroidota</taxon>
        <taxon>Sphingobacteriia</taxon>
        <taxon>Sphingobacteriales</taxon>
        <taxon>Sphingobacteriaceae</taxon>
        <taxon>Mucilaginibacter</taxon>
    </lineage>
</organism>
<protein>
    <submittedName>
        <fullName evidence="2">Uncharacterized protein</fullName>
    </submittedName>
</protein>
<dbReference type="OrthoDB" id="9948247at2"/>
<dbReference type="RefSeq" id="WP_133232330.1">
    <property type="nucleotide sequence ID" value="NZ_SOZE01000016.1"/>
</dbReference>
<name>A0A4Y8SCJ9_9SPHI</name>
<accession>A0A4Y8SCJ9</accession>
<keyword evidence="3" id="KW-1185">Reference proteome</keyword>
<evidence type="ECO:0000256" key="1">
    <source>
        <dbReference type="SAM" id="SignalP"/>
    </source>
</evidence>
<comment type="caution">
    <text evidence="2">The sequence shown here is derived from an EMBL/GenBank/DDBJ whole genome shotgun (WGS) entry which is preliminary data.</text>
</comment>
<dbReference type="AlphaFoldDB" id="A0A4Y8SCJ9"/>
<dbReference type="Proteomes" id="UP000297540">
    <property type="component" value="Unassembled WGS sequence"/>
</dbReference>
<proteinExistence type="predicted"/>
<dbReference type="EMBL" id="SOZE01000016">
    <property type="protein sequence ID" value="TFF36320.1"/>
    <property type="molecule type" value="Genomic_DNA"/>
</dbReference>
<gene>
    <name evidence="2" type="ORF">E2R66_15910</name>
</gene>
<feature type="chain" id="PRO_5021397999" evidence="1">
    <location>
        <begin position="23"/>
        <end position="122"/>
    </location>
</feature>
<sequence length="122" mass="13180">MPANFKILLALCFSLSCGVACAQSAAQPKADNVALNVTDVKGHTKIIHFKILFPVGPGNTGGINKSNLLTTLGQKLREKGVVCPPKRKKIADNVWICGDGTKYTSDNQKLNALLEELWNESE</sequence>
<keyword evidence="1" id="KW-0732">Signal</keyword>